<evidence type="ECO:0000313" key="6">
    <source>
        <dbReference type="EMBL" id="RVU35977.1"/>
    </source>
</evidence>
<feature type="transmembrane region" description="Helical" evidence="3">
    <location>
        <begin position="385"/>
        <end position="404"/>
    </location>
</feature>
<feature type="region of interest" description="Disordered" evidence="2">
    <location>
        <begin position="1"/>
        <end position="27"/>
    </location>
</feature>
<dbReference type="Pfam" id="PF05226">
    <property type="entry name" value="CHASE2"/>
    <property type="match status" value="1"/>
</dbReference>
<dbReference type="SMART" id="SM00331">
    <property type="entry name" value="PP2C_SIG"/>
    <property type="match status" value="1"/>
</dbReference>
<evidence type="ECO:0000259" key="5">
    <source>
        <dbReference type="SMART" id="SM01080"/>
    </source>
</evidence>
<dbReference type="AlphaFoldDB" id="A0A3S2VPL3"/>
<protein>
    <submittedName>
        <fullName evidence="6">CHASE2 domain-containing protein</fullName>
    </submittedName>
</protein>
<accession>A0A3S2VPL3</accession>
<dbReference type="GO" id="GO:0016791">
    <property type="term" value="F:phosphatase activity"/>
    <property type="evidence" value="ECO:0007669"/>
    <property type="project" value="TreeGrafter"/>
</dbReference>
<keyword evidence="7" id="KW-1185">Reference proteome</keyword>
<feature type="transmembrane region" description="Helical" evidence="3">
    <location>
        <begin position="411"/>
        <end position="430"/>
    </location>
</feature>
<dbReference type="Proteomes" id="UP000287447">
    <property type="component" value="Unassembled WGS sequence"/>
</dbReference>
<dbReference type="InterPro" id="IPR007890">
    <property type="entry name" value="CHASE2"/>
</dbReference>
<sequence>MTNDDKSGSGGASGKNRGEDLVGDGDETVGWSNAGPIRTIITGKGRPLSVFLLLVALVVLLGTGDLLTPWRNMGFDIQQRLHPRQAENLPVMIVEIDEKALQAYGQWPWPRTMVANLIQAITFRGALVVGLDLLFPEPDRLSLNQIAEDRDDLSDEVRNILRTVRSNDEILAGVVGRVPVVLGRAALTGDEAEVWKKASKPMPPTDLQDPSLLNVLPKADAVVTNLPVLEGNAIGLGVLNGEPDSDGIVRRVPLAMNIDGEPHAGMILEVLRVGLGSPDLMFLGQEGRVSGVRIGPTDFPTDPDARVTPYFTESLDARFVSAADVLSGRVDSILFKNRLVLVGVTGIGVVDKRATPVSPLVHGVEIQAQVLENLLYGTRLIRPAWAIWAEAALMLVLGGLVIWLMPIVKPWIPVALFVVVGGAAAVASHLAFRFGQLQLDPILPSVLSTVILLSMLGVMIAEIDRRRRTLRATLQTERIGAARIAGELQAARDIQMGILPDVSALPGVPAGIDIAAFLESAKEVGGDLYDAFMVDEKRLFFLVGDVTGKGVPASLFMALSKAMSKSAALRGPGVAMNAIIEMANDEISRENPADLFVTMFAGVIDGETGHVEFCNAGHEDPHIVSADGTVRVLECDGGPPLCVFEGFPYPKETLTLAPGETLVITTDGVTEARNTTGGFYGHDRLEVGLGRMVGEADLNAGLGTLVRDVRTFEDGADPTDDLTLMAIRFKGA</sequence>
<evidence type="ECO:0000259" key="4">
    <source>
        <dbReference type="SMART" id="SM00331"/>
    </source>
</evidence>
<keyword evidence="3" id="KW-1133">Transmembrane helix</keyword>
<feature type="domain" description="CHASE2" evidence="5">
    <location>
        <begin position="67"/>
        <end position="401"/>
    </location>
</feature>
<dbReference type="InterPro" id="IPR001932">
    <property type="entry name" value="PPM-type_phosphatase-like_dom"/>
</dbReference>
<dbReference type="Gene3D" id="3.60.40.10">
    <property type="entry name" value="PPM-type phosphatase domain"/>
    <property type="match status" value="1"/>
</dbReference>
<comment type="caution">
    <text evidence="6">The sequence shown here is derived from an EMBL/GenBank/DDBJ whole genome shotgun (WGS) entry which is preliminary data.</text>
</comment>
<dbReference type="Pfam" id="PF07228">
    <property type="entry name" value="SpoIIE"/>
    <property type="match status" value="1"/>
</dbReference>
<dbReference type="EMBL" id="SADE01000002">
    <property type="protein sequence ID" value="RVU35977.1"/>
    <property type="molecule type" value="Genomic_DNA"/>
</dbReference>
<feature type="domain" description="PPM-type phosphatase" evidence="4">
    <location>
        <begin position="509"/>
        <end position="729"/>
    </location>
</feature>
<dbReference type="SMART" id="SM01080">
    <property type="entry name" value="CHASE2"/>
    <property type="match status" value="1"/>
</dbReference>
<feature type="transmembrane region" description="Helical" evidence="3">
    <location>
        <begin position="48"/>
        <end position="70"/>
    </location>
</feature>
<dbReference type="InterPro" id="IPR052016">
    <property type="entry name" value="Bact_Sigma-Reg"/>
</dbReference>
<keyword evidence="1" id="KW-0378">Hydrolase</keyword>
<dbReference type="PANTHER" id="PTHR43156:SF2">
    <property type="entry name" value="STAGE II SPORULATION PROTEIN E"/>
    <property type="match status" value="1"/>
</dbReference>
<evidence type="ECO:0000256" key="3">
    <source>
        <dbReference type="SAM" id="Phobius"/>
    </source>
</evidence>
<dbReference type="RefSeq" id="WP_127765454.1">
    <property type="nucleotide sequence ID" value="NZ_SADE01000002.1"/>
</dbReference>
<reference evidence="7" key="1">
    <citation type="submission" date="2019-01" db="EMBL/GenBank/DDBJ databases">
        <title>Gri0909 isolated from a small marine red alga.</title>
        <authorList>
            <person name="Kim J."/>
            <person name="Jeong S.E."/>
            <person name="Jeon C.O."/>
        </authorList>
    </citation>
    <scope>NUCLEOTIDE SEQUENCE [LARGE SCALE GENOMIC DNA]</scope>
    <source>
        <strain evidence="7">Gri0909</strain>
    </source>
</reference>
<feature type="transmembrane region" description="Helical" evidence="3">
    <location>
        <begin position="442"/>
        <end position="461"/>
    </location>
</feature>
<dbReference type="InterPro" id="IPR036457">
    <property type="entry name" value="PPM-type-like_dom_sf"/>
</dbReference>
<evidence type="ECO:0000256" key="2">
    <source>
        <dbReference type="SAM" id="MobiDB-lite"/>
    </source>
</evidence>
<dbReference type="SUPFAM" id="SSF81606">
    <property type="entry name" value="PP2C-like"/>
    <property type="match status" value="1"/>
</dbReference>
<proteinExistence type="predicted"/>
<keyword evidence="3" id="KW-0812">Transmembrane</keyword>
<dbReference type="OrthoDB" id="9802500at2"/>
<evidence type="ECO:0000256" key="1">
    <source>
        <dbReference type="ARBA" id="ARBA00022801"/>
    </source>
</evidence>
<name>A0A3S2VPL3_9PROT</name>
<keyword evidence="3" id="KW-0472">Membrane</keyword>
<organism evidence="6 7">
    <name type="scientific">Hwanghaeella grinnelliae</name>
    <dbReference type="NCBI Taxonomy" id="2500179"/>
    <lineage>
        <taxon>Bacteria</taxon>
        <taxon>Pseudomonadati</taxon>
        <taxon>Pseudomonadota</taxon>
        <taxon>Alphaproteobacteria</taxon>
        <taxon>Rhodospirillales</taxon>
        <taxon>Rhodospirillaceae</taxon>
        <taxon>Hwanghaeella</taxon>
    </lineage>
</organism>
<dbReference type="PANTHER" id="PTHR43156">
    <property type="entry name" value="STAGE II SPORULATION PROTEIN E-RELATED"/>
    <property type="match status" value="1"/>
</dbReference>
<gene>
    <name evidence="6" type="ORF">EOI86_12055</name>
</gene>
<evidence type="ECO:0000313" key="7">
    <source>
        <dbReference type="Proteomes" id="UP000287447"/>
    </source>
</evidence>